<name>A0ABP4SSM5_9ACTN</name>
<accession>A0ABP4SSM5</accession>
<evidence type="ECO:0000313" key="2">
    <source>
        <dbReference type="Proteomes" id="UP001500280"/>
    </source>
</evidence>
<comment type="caution">
    <text evidence="1">The sequence shown here is derived from an EMBL/GenBank/DDBJ whole genome shotgun (WGS) entry which is preliminary data.</text>
</comment>
<keyword evidence="2" id="KW-1185">Reference proteome</keyword>
<sequence>MPSETYMHCRVCGLLQPDPPWGEDERTPSYEICDCCGVEFGYEDSTPKGVIRARAKWKNSGFQWANPGARPDGWEADVQLAWSMSFDDRE</sequence>
<proteinExistence type="predicted"/>
<gene>
    <name evidence="1" type="ORF">GCM10009745_20560</name>
</gene>
<dbReference type="Proteomes" id="UP001500280">
    <property type="component" value="Unassembled WGS sequence"/>
</dbReference>
<protein>
    <submittedName>
        <fullName evidence="1">Uncharacterized protein</fullName>
    </submittedName>
</protein>
<evidence type="ECO:0000313" key="1">
    <source>
        <dbReference type="EMBL" id="GAA1677090.1"/>
    </source>
</evidence>
<organism evidence="1 2">
    <name type="scientific">Kribbella yunnanensis</name>
    <dbReference type="NCBI Taxonomy" id="190194"/>
    <lineage>
        <taxon>Bacteria</taxon>
        <taxon>Bacillati</taxon>
        <taxon>Actinomycetota</taxon>
        <taxon>Actinomycetes</taxon>
        <taxon>Propionibacteriales</taxon>
        <taxon>Kribbellaceae</taxon>
        <taxon>Kribbella</taxon>
    </lineage>
</organism>
<reference evidence="2" key="1">
    <citation type="journal article" date="2019" name="Int. J. Syst. Evol. Microbiol.">
        <title>The Global Catalogue of Microorganisms (GCM) 10K type strain sequencing project: providing services to taxonomists for standard genome sequencing and annotation.</title>
        <authorList>
            <consortium name="The Broad Institute Genomics Platform"/>
            <consortium name="The Broad Institute Genome Sequencing Center for Infectious Disease"/>
            <person name="Wu L."/>
            <person name="Ma J."/>
        </authorList>
    </citation>
    <scope>NUCLEOTIDE SEQUENCE [LARGE SCALE GENOMIC DNA]</scope>
    <source>
        <strain evidence="2">JCM 14307</strain>
    </source>
</reference>
<dbReference type="EMBL" id="BAAANF010000006">
    <property type="protein sequence ID" value="GAA1677090.1"/>
    <property type="molecule type" value="Genomic_DNA"/>
</dbReference>